<dbReference type="EMBL" id="JADBEE010000001">
    <property type="protein sequence ID" value="MBE1514140.1"/>
    <property type="molecule type" value="Genomic_DNA"/>
</dbReference>
<dbReference type="PANTHER" id="PTHR44942">
    <property type="entry name" value="METHYLTRANSF_11 DOMAIN-CONTAINING PROTEIN"/>
    <property type="match status" value="1"/>
</dbReference>
<keyword evidence="3" id="KW-0808">Transferase</keyword>
<gene>
    <name evidence="5" type="ORF">H4W26_000895</name>
</gene>
<dbReference type="InterPro" id="IPR051052">
    <property type="entry name" value="Diverse_substrate_MTase"/>
</dbReference>
<evidence type="ECO:0000313" key="6">
    <source>
        <dbReference type="Proteomes" id="UP000636579"/>
    </source>
</evidence>
<dbReference type="InterPro" id="IPR029063">
    <property type="entry name" value="SAM-dependent_MTases_sf"/>
</dbReference>
<keyword evidence="2 5" id="KW-0489">Methyltransferase</keyword>
<keyword evidence="6" id="KW-1185">Reference proteome</keyword>
<evidence type="ECO:0000313" key="5">
    <source>
        <dbReference type="EMBL" id="MBE1514140.1"/>
    </source>
</evidence>
<dbReference type="GO" id="GO:0008168">
    <property type="term" value="F:methyltransferase activity"/>
    <property type="evidence" value="ECO:0007669"/>
    <property type="project" value="UniProtKB-KW"/>
</dbReference>
<proteinExistence type="inferred from homology"/>
<dbReference type="InterPro" id="IPR013216">
    <property type="entry name" value="Methyltransf_11"/>
</dbReference>
<dbReference type="Proteomes" id="UP000636579">
    <property type="component" value="Unassembled WGS sequence"/>
</dbReference>
<dbReference type="RefSeq" id="WP_192590928.1">
    <property type="nucleotide sequence ID" value="NZ_JADBEE010000001.1"/>
</dbReference>
<dbReference type="SUPFAM" id="SSF53335">
    <property type="entry name" value="S-adenosyl-L-methionine-dependent methyltransferases"/>
    <property type="match status" value="1"/>
</dbReference>
<dbReference type="PANTHER" id="PTHR44942:SF4">
    <property type="entry name" value="METHYLTRANSFERASE TYPE 11 DOMAIN-CONTAINING PROTEIN"/>
    <property type="match status" value="1"/>
</dbReference>
<dbReference type="Gene3D" id="3.40.50.150">
    <property type="entry name" value="Vaccinia Virus protein VP39"/>
    <property type="match status" value="1"/>
</dbReference>
<evidence type="ECO:0000256" key="1">
    <source>
        <dbReference type="ARBA" id="ARBA00008361"/>
    </source>
</evidence>
<name>A0ABR9J565_9MICC</name>
<sequence>MPSRPKSRPGQPALITDPDRRRRLGASFSTDTSLQEAWRYDAVRPRYPREVVARMLALSPAAHPVVADLGAGTGILTRALLEHGADVHAVEPSIAMTEVLAARSAELLRNQTSPRLQVHRTTAEATGLEEASCDVVVAAQAWHWFDDALVQQEVRRILRPGGVLAVVANYLDTSVPWVHRLTRIMRAGDVYRPGWTPAVDPALFGAWTTQETRWERAITPEEIRTLSTTLSSWLSADGPARERRRANLDWYLDEHLELSPGEPVQLPYLTVLHTSVLPGPT</sequence>
<reference evidence="5 6" key="1">
    <citation type="submission" date="2020-10" db="EMBL/GenBank/DDBJ databases">
        <title>Sequencing the genomes of 1000 actinobacteria strains.</title>
        <authorList>
            <person name="Klenk H.-P."/>
        </authorList>
    </citation>
    <scope>NUCLEOTIDE SEQUENCE [LARGE SCALE GENOMIC DNA]</scope>
    <source>
        <strain evidence="5 6">DSM 15474</strain>
    </source>
</reference>
<dbReference type="CDD" id="cd02440">
    <property type="entry name" value="AdoMet_MTases"/>
    <property type="match status" value="1"/>
</dbReference>
<dbReference type="Pfam" id="PF08241">
    <property type="entry name" value="Methyltransf_11"/>
    <property type="match status" value="1"/>
</dbReference>
<dbReference type="GO" id="GO:0032259">
    <property type="term" value="P:methylation"/>
    <property type="evidence" value="ECO:0007669"/>
    <property type="project" value="UniProtKB-KW"/>
</dbReference>
<evidence type="ECO:0000259" key="4">
    <source>
        <dbReference type="Pfam" id="PF08241"/>
    </source>
</evidence>
<comment type="caution">
    <text evidence="5">The sequence shown here is derived from an EMBL/GenBank/DDBJ whole genome shotgun (WGS) entry which is preliminary data.</text>
</comment>
<evidence type="ECO:0000256" key="3">
    <source>
        <dbReference type="ARBA" id="ARBA00022679"/>
    </source>
</evidence>
<evidence type="ECO:0000256" key="2">
    <source>
        <dbReference type="ARBA" id="ARBA00022603"/>
    </source>
</evidence>
<protein>
    <submittedName>
        <fullName evidence="5">SAM-dependent methyltransferase</fullName>
    </submittedName>
</protein>
<comment type="similarity">
    <text evidence="1">Belongs to the methyltransferase superfamily.</text>
</comment>
<feature type="domain" description="Methyltransferase type 11" evidence="4">
    <location>
        <begin position="68"/>
        <end position="165"/>
    </location>
</feature>
<accession>A0ABR9J565</accession>
<organism evidence="5 6">
    <name type="scientific">Nesterenkonia halotolerans</name>
    <dbReference type="NCBI Taxonomy" id="225325"/>
    <lineage>
        <taxon>Bacteria</taxon>
        <taxon>Bacillati</taxon>
        <taxon>Actinomycetota</taxon>
        <taxon>Actinomycetes</taxon>
        <taxon>Micrococcales</taxon>
        <taxon>Micrococcaceae</taxon>
        <taxon>Nesterenkonia</taxon>
    </lineage>
</organism>